<evidence type="ECO:0000313" key="2">
    <source>
        <dbReference type="Proteomes" id="UP000254465"/>
    </source>
</evidence>
<dbReference type="GO" id="GO:0016791">
    <property type="term" value="F:phosphatase activity"/>
    <property type="evidence" value="ECO:0007669"/>
    <property type="project" value="TreeGrafter"/>
</dbReference>
<gene>
    <name evidence="1" type="ORF">NCTC11296_02770</name>
</gene>
<dbReference type="GO" id="GO:0005829">
    <property type="term" value="C:cytosol"/>
    <property type="evidence" value="ECO:0007669"/>
    <property type="project" value="TreeGrafter"/>
</dbReference>
<proteinExistence type="predicted"/>
<name>A0A377IC26_AVIPA</name>
<dbReference type="Pfam" id="PF08282">
    <property type="entry name" value="Hydrolase_3"/>
    <property type="match status" value="1"/>
</dbReference>
<sequence length="65" mass="7231">MKNTNGLDKGVNRMAYKMVFSDMDGTLLNSQHQITPATVQSIQRIMQKGIPFIPVSARPPYAILP</sequence>
<dbReference type="EMBL" id="UGHK01000002">
    <property type="protein sequence ID" value="STO72826.1"/>
    <property type="molecule type" value="Genomic_DNA"/>
</dbReference>
<dbReference type="SUPFAM" id="SSF56784">
    <property type="entry name" value="HAD-like"/>
    <property type="match status" value="1"/>
</dbReference>
<protein>
    <submittedName>
        <fullName evidence="1">Haloacid dehalogenase-like protein</fullName>
    </submittedName>
</protein>
<accession>A0A377IC26</accession>
<reference evidence="1 2" key="1">
    <citation type="submission" date="2018-06" db="EMBL/GenBank/DDBJ databases">
        <authorList>
            <consortium name="Pathogen Informatics"/>
            <person name="Doyle S."/>
        </authorList>
    </citation>
    <scope>NUCLEOTIDE SEQUENCE [LARGE SCALE GENOMIC DNA]</scope>
    <source>
        <strain evidence="1 2">NCTC11296</strain>
    </source>
</reference>
<dbReference type="InterPro" id="IPR023214">
    <property type="entry name" value="HAD_sf"/>
</dbReference>
<dbReference type="PANTHER" id="PTHR10000:SF8">
    <property type="entry name" value="HAD SUPERFAMILY HYDROLASE-LIKE, TYPE 3"/>
    <property type="match status" value="1"/>
</dbReference>
<dbReference type="GO" id="GO:0000287">
    <property type="term" value="F:magnesium ion binding"/>
    <property type="evidence" value="ECO:0007669"/>
    <property type="project" value="TreeGrafter"/>
</dbReference>
<evidence type="ECO:0000313" key="1">
    <source>
        <dbReference type="EMBL" id="STO72826.1"/>
    </source>
</evidence>
<dbReference type="Proteomes" id="UP000254465">
    <property type="component" value="Unassembled WGS sequence"/>
</dbReference>
<dbReference type="Gene3D" id="3.40.50.1000">
    <property type="entry name" value="HAD superfamily/HAD-like"/>
    <property type="match status" value="1"/>
</dbReference>
<dbReference type="AlphaFoldDB" id="A0A377IC26"/>
<dbReference type="InterPro" id="IPR036412">
    <property type="entry name" value="HAD-like_sf"/>
</dbReference>
<dbReference type="PANTHER" id="PTHR10000">
    <property type="entry name" value="PHOSPHOSERINE PHOSPHATASE"/>
    <property type="match status" value="1"/>
</dbReference>
<organism evidence="1 2">
    <name type="scientific">Avibacterium paragallinarum</name>
    <name type="common">Haemophilus gallinarum</name>
    <dbReference type="NCBI Taxonomy" id="728"/>
    <lineage>
        <taxon>Bacteria</taxon>
        <taxon>Pseudomonadati</taxon>
        <taxon>Pseudomonadota</taxon>
        <taxon>Gammaproteobacteria</taxon>
        <taxon>Pasteurellales</taxon>
        <taxon>Pasteurellaceae</taxon>
        <taxon>Avibacterium</taxon>
    </lineage>
</organism>